<dbReference type="GeneID" id="18560897"/>
<dbReference type="Proteomes" id="UP000006059">
    <property type="component" value="Segment"/>
</dbReference>
<name>I3WWZ2_9CAUD</name>
<evidence type="ECO:0000313" key="2">
    <source>
        <dbReference type="Proteomes" id="UP000006059"/>
    </source>
</evidence>
<gene>
    <name evidence="1" type="primary">82</name>
    <name evidence="1" type="ORF">AVANI_82</name>
</gene>
<accession>I3WWZ2</accession>
<protein>
    <submittedName>
        <fullName evidence="1">Uncharacterized protein</fullName>
    </submittedName>
</protein>
<organism evidence="1 2">
    <name type="scientific">Mycobacterium phage Avani</name>
    <dbReference type="NCBI Taxonomy" id="2902841"/>
    <lineage>
        <taxon>Viruses</taxon>
        <taxon>Duplodnaviria</taxon>
        <taxon>Heunggongvirae</taxon>
        <taxon>Uroviricota</taxon>
        <taxon>Caudoviricetes</taxon>
        <taxon>Gracegardnervirinae</taxon>
        <taxon>Avanivirus</taxon>
        <taxon>Avanivirus avani</taxon>
    </lineage>
</organism>
<keyword evidence="2" id="KW-1185">Reference proteome</keyword>
<proteinExistence type="predicted"/>
<reference evidence="2" key="1">
    <citation type="submission" date="2012-03" db="EMBL/GenBank/DDBJ databases">
        <authorList>
            <person name="Heaver S.L."/>
            <person name="Benson G.A."/>
            <person name="Campbell W.A."/>
            <person name="Carlisi E."/>
            <person name="DiCandia M.A."/>
            <person name="Killen C."/>
            <person name="Kornsey K.N."/>
            <person name="Landaverde I."/>
            <person name="Lessiak A.E."/>
            <person name="Patel K.H."/>
            <person name="Pierson A.T."/>
            <person name="Robinson J.D."/>
            <person name="Tighe M.R."/>
            <person name="Wilson L.A."/>
            <person name="Zeng M."/>
            <person name="Hayden K.J."/>
            <person name="Krukonis G.P."/>
            <person name="Delesalle V.A."/>
            <person name="Bradley K.W."/>
            <person name="Khaja R."/>
            <person name="Lewis M.F."/>
            <person name="Barker L.P."/>
            <person name="Asai D.J."/>
            <person name="Bowman C.A."/>
            <person name="Russell D.A."/>
            <person name="Pope W.H."/>
            <person name="Jacobs-Sera D."/>
            <person name="Hendrix R.W."/>
            <person name="Hatfull G.F."/>
        </authorList>
    </citation>
    <scope>NUCLEOTIDE SEQUENCE [LARGE SCALE GENOMIC DNA]</scope>
</reference>
<evidence type="ECO:0000313" key="1">
    <source>
        <dbReference type="EMBL" id="AFL48020.1"/>
    </source>
</evidence>
<dbReference type="EMBL" id="JQ809702">
    <property type="protein sequence ID" value="AFL48020.1"/>
    <property type="molecule type" value="Genomic_DNA"/>
</dbReference>
<dbReference type="OrthoDB" id="41637at10239"/>
<dbReference type="KEGG" id="vg:18560897"/>
<dbReference type="RefSeq" id="YP_009013177.1">
    <property type="nucleotide sequence ID" value="NC_023698.1"/>
</dbReference>
<sequence>MRPLSERDAGAYATSMMLEHVLEQCHETHARTYVRTTHLGNEPYVGYRAQGGRTNFPQMVEISAFAPLGRQGNRALR</sequence>